<dbReference type="PANTHER" id="PTHR37984">
    <property type="entry name" value="PROTEIN CBG26694"/>
    <property type="match status" value="1"/>
</dbReference>
<dbReference type="Pfam" id="PF17921">
    <property type="entry name" value="Integrase_H2C2"/>
    <property type="match status" value="1"/>
</dbReference>
<sequence length="198" mass="22468">MIAMAEHESHVLEESVVRRFAADDPMYQLQLAKVLAADWHQRKSQEVACLRPFYDLRDRLAVNQDLVTYTFNQGCVRLVIPEPLYPQVAANLHIGHQGLDSMQRRTRQCVYWPGLEADLQHYRVSCTSWETNAHSQPAETLIVTPPPEYSSSLPWQTCSSTKGIPTWCMLIGSPDGWKSPTSHTATRHKKLRDGVPTA</sequence>
<accession>A0A5B7E4A7</accession>
<dbReference type="InterPro" id="IPR050951">
    <property type="entry name" value="Retrovirus_Pol_polyprotein"/>
</dbReference>
<gene>
    <name evidence="4" type="ORF">E2C01_021401</name>
</gene>
<evidence type="ECO:0000313" key="5">
    <source>
        <dbReference type="Proteomes" id="UP000324222"/>
    </source>
</evidence>
<keyword evidence="5" id="KW-1185">Reference proteome</keyword>
<protein>
    <recommendedName>
        <fullName evidence="1">RNA-directed DNA polymerase</fullName>
        <ecNumber evidence="1">2.7.7.49</ecNumber>
    </recommendedName>
</protein>
<dbReference type="PANTHER" id="PTHR37984:SF5">
    <property type="entry name" value="PROTEIN NYNRIN-LIKE"/>
    <property type="match status" value="1"/>
</dbReference>
<evidence type="ECO:0000259" key="3">
    <source>
        <dbReference type="Pfam" id="PF17921"/>
    </source>
</evidence>
<dbReference type="OrthoDB" id="6372335at2759"/>
<dbReference type="AlphaFoldDB" id="A0A5B7E4A7"/>
<dbReference type="GO" id="GO:0003964">
    <property type="term" value="F:RNA-directed DNA polymerase activity"/>
    <property type="evidence" value="ECO:0007669"/>
    <property type="project" value="UniProtKB-EC"/>
</dbReference>
<evidence type="ECO:0000313" key="4">
    <source>
        <dbReference type="EMBL" id="MPC28205.1"/>
    </source>
</evidence>
<reference evidence="4 5" key="1">
    <citation type="submission" date="2019-05" db="EMBL/GenBank/DDBJ databases">
        <title>Another draft genome of Portunus trituberculatus and its Hox gene families provides insights of decapod evolution.</title>
        <authorList>
            <person name="Jeong J.-H."/>
            <person name="Song I."/>
            <person name="Kim S."/>
            <person name="Choi T."/>
            <person name="Kim D."/>
            <person name="Ryu S."/>
            <person name="Kim W."/>
        </authorList>
    </citation>
    <scope>NUCLEOTIDE SEQUENCE [LARGE SCALE GENOMIC DNA]</scope>
    <source>
        <tissue evidence="4">Muscle</tissue>
    </source>
</reference>
<dbReference type="Proteomes" id="UP000324222">
    <property type="component" value="Unassembled WGS sequence"/>
</dbReference>
<comment type="caution">
    <text evidence="4">The sequence shown here is derived from an EMBL/GenBank/DDBJ whole genome shotgun (WGS) entry which is preliminary data.</text>
</comment>
<organism evidence="4 5">
    <name type="scientific">Portunus trituberculatus</name>
    <name type="common">Swimming crab</name>
    <name type="synonym">Neptunus trituberculatus</name>
    <dbReference type="NCBI Taxonomy" id="210409"/>
    <lineage>
        <taxon>Eukaryota</taxon>
        <taxon>Metazoa</taxon>
        <taxon>Ecdysozoa</taxon>
        <taxon>Arthropoda</taxon>
        <taxon>Crustacea</taxon>
        <taxon>Multicrustacea</taxon>
        <taxon>Malacostraca</taxon>
        <taxon>Eumalacostraca</taxon>
        <taxon>Eucarida</taxon>
        <taxon>Decapoda</taxon>
        <taxon>Pleocyemata</taxon>
        <taxon>Brachyura</taxon>
        <taxon>Eubrachyura</taxon>
        <taxon>Portunoidea</taxon>
        <taxon>Portunidae</taxon>
        <taxon>Portuninae</taxon>
        <taxon>Portunus</taxon>
    </lineage>
</organism>
<proteinExistence type="predicted"/>
<name>A0A5B7E4A7_PORTR</name>
<dbReference type="EMBL" id="VSRR010001872">
    <property type="protein sequence ID" value="MPC28205.1"/>
    <property type="molecule type" value="Genomic_DNA"/>
</dbReference>
<dbReference type="InterPro" id="IPR041588">
    <property type="entry name" value="Integrase_H2C2"/>
</dbReference>
<evidence type="ECO:0000256" key="2">
    <source>
        <dbReference type="SAM" id="MobiDB-lite"/>
    </source>
</evidence>
<evidence type="ECO:0000256" key="1">
    <source>
        <dbReference type="ARBA" id="ARBA00012493"/>
    </source>
</evidence>
<feature type="region of interest" description="Disordered" evidence="2">
    <location>
        <begin position="178"/>
        <end position="198"/>
    </location>
</feature>
<feature type="domain" description="Integrase zinc-binding" evidence="3">
    <location>
        <begin position="80"/>
        <end position="132"/>
    </location>
</feature>
<dbReference type="Gene3D" id="1.10.340.70">
    <property type="match status" value="1"/>
</dbReference>
<dbReference type="EC" id="2.7.7.49" evidence="1"/>